<gene>
    <name evidence="2" type="ORF">NS331_04810</name>
</gene>
<dbReference type="Pfam" id="PF15919">
    <property type="entry name" value="HicB_lk_antitox"/>
    <property type="match status" value="1"/>
</dbReference>
<dbReference type="InterPro" id="IPR031807">
    <property type="entry name" value="HicB-like"/>
</dbReference>
<dbReference type="CDD" id="cd22231">
    <property type="entry name" value="RHH_NikR_HicB-like"/>
    <property type="match status" value="1"/>
</dbReference>
<accession>A0A147H6S1</accession>
<proteinExistence type="predicted"/>
<organism evidence="2 3">
    <name type="scientific">Pseudacidovorax intermedius</name>
    <dbReference type="NCBI Taxonomy" id="433924"/>
    <lineage>
        <taxon>Bacteria</taxon>
        <taxon>Pseudomonadati</taxon>
        <taxon>Pseudomonadota</taxon>
        <taxon>Betaproteobacteria</taxon>
        <taxon>Burkholderiales</taxon>
        <taxon>Comamonadaceae</taxon>
        <taxon>Pseudacidovorax</taxon>
    </lineage>
</organism>
<feature type="domain" description="HicB-like antitoxin of toxin-antitoxin system" evidence="1">
    <location>
        <begin position="3"/>
        <end position="122"/>
    </location>
</feature>
<protein>
    <submittedName>
        <fullName evidence="2">CopG family transcriptional regulator</fullName>
    </submittedName>
</protein>
<evidence type="ECO:0000313" key="3">
    <source>
        <dbReference type="Proteomes" id="UP000072741"/>
    </source>
</evidence>
<dbReference type="InterPro" id="IPR035069">
    <property type="entry name" value="TTHA1013/TTHA0281-like"/>
</dbReference>
<reference evidence="2 3" key="1">
    <citation type="journal article" date="2016" name="Front. Microbiol.">
        <title>Genomic Resource of Rice Seed Associated Bacteria.</title>
        <authorList>
            <person name="Midha S."/>
            <person name="Bansal K."/>
            <person name="Sharma S."/>
            <person name="Kumar N."/>
            <person name="Patil P.P."/>
            <person name="Chaudhry V."/>
            <person name="Patil P.B."/>
        </authorList>
    </citation>
    <scope>NUCLEOTIDE SEQUENCE [LARGE SCALE GENOMIC DNA]</scope>
    <source>
        <strain evidence="2 3">NS331</strain>
    </source>
</reference>
<dbReference type="Proteomes" id="UP000072741">
    <property type="component" value="Unassembled WGS sequence"/>
</dbReference>
<dbReference type="EMBL" id="LDSL01000033">
    <property type="protein sequence ID" value="KTT25645.1"/>
    <property type="molecule type" value="Genomic_DNA"/>
</dbReference>
<name>A0A147H6S1_9BURK</name>
<keyword evidence="3" id="KW-1185">Reference proteome</keyword>
<comment type="caution">
    <text evidence="2">The sequence shown here is derived from an EMBL/GenBank/DDBJ whole genome shotgun (WGS) entry which is preliminary data.</text>
</comment>
<dbReference type="SUPFAM" id="SSF47598">
    <property type="entry name" value="Ribbon-helix-helix"/>
    <property type="match status" value="1"/>
</dbReference>
<dbReference type="OrthoDB" id="9807959at2"/>
<dbReference type="InterPro" id="IPR010985">
    <property type="entry name" value="Ribbon_hlx_hlx"/>
</dbReference>
<dbReference type="AlphaFoldDB" id="A0A147H6S1"/>
<dbReference type="GO" id="GO:0006355">
    <property type="term" value="P:regulation of DNA-templated transcription"/>
    <property type="evidence" value="ECO:0007669"/>
    <property type="project" value="InterPro"/>
</dbReference>
<dbReference type="SUPFAM" id="SSF143100">
    <property type="entry name" value="TTHA1013/TTHA0281-like"/>
    <property type="match status" value="1"/>
</dbReference>
<evidence type="ECO:0000313" key="2">
    <source>
        <dbReference type="EMBL" id="KTT25645.1"/>
    </source>
</evidence>
<sequence>MLYPVYVHKDKGSAFGLTFPDLPGCFAAADDAAGIPSAAQEAVEAHYGNDADPIPAPSSVDEWAGSKDFKGGFWMLVDIDLAKVRDRAVRVNVSMSEALLQRIDRYASQRRISRSAFLAAAAEKEMAERAH</sequence>
<evidence type="ECO:0000259" key="1">
    <source>
        <dbReference type="Pfam" id="PF15919"/>
    </source>
</evidence>
<dbReference type="Gene3D" id="3.30.160.250">
    <property type="match status" value="1"/>
</dbReference>
<dbReference type="RefSeq" id="WP_058640871.1">
    <property type="nucleotide sequence ID" value="NZ_LDSL01000033.1"/>
</dbReference>